<proteinExistence type="predicted"/>
<comment type="caution">
    <text evidence="2">The sequence shown here is derived from an EMBL/GenBank/DDBJ whole genome shotgun (WGS) entry which is preliminary data.</text>
</comment>
<dbReference type="AlphaFoldDB" id="A0A2D6YNM3"/>
<dbReference type="Pfam" id="PF07862">
    <property type="entry name" value="Nif11"/>
    <property type="match status" value="1"/>
</dbReference>
<evidence type="ECO:0000313" key="3">
    <source>
        <dbReference type="Proteomes" id="UP000226525"/>
    </source>
</evidence>
<protein>
    <submittedName>
        <fullName evidence="2">Nif11-like leader peptide family natural product</fullName>
    </submittedName>
</protein>
<dbReference type="Proteomes" id="UP000226525">
    <property type="component" value="Unassembled WGS sequence"/>
</dbReference>
<reference evidence="3" key="1">
    <citation type="submission" date="2017-09" db="EMBL/GenBank/DDBJ databases">
        <title>The Reconstruction of 2,631 Draft Metagenome-Assembled Genomes from the Global Oceans.</title>
        <authorList>
            <person name="Tully B.J."/>
            <person name="Graham E.D."/>
            <person name="Heidelberg J.F."/>
        </authorList>
    </citation>
    <scope>NUCLEOTIDE SEQUENCE [LARGE SCALE GENOMIC DNA]</scope>
</reference>
<dbReference type="EMBL" id="NZEX01000187">
    <property type="protein sequence ID" value="MAH64764.1"/>
    <property type="molecule type" value="Genomic_DNA"/>
</dbReference>
<gene>
    <name evidence="2" type="ORF">CMN54_15245</name>
</gene>
<name>A0A2D6YNM3_9DELT</name>
<dbReference type="InterPro" id="IPR012903">
    <property type="entry name" value="Nif11"/>
</dbReference>
<evidence type="ECO:0000313" key="2">
    <source>
        <dbReference type="EMBL" id="MAH64764.1"/>
    </source>
</evidence>
<evidence type="ECO:0000259" key="1">
    <source>
        <dbReference type="Pfam" id="PF07862"/>
    </source>
</evidence>
<sequence length="112" mass="12987">MSRAEFIRFIGVLRDNDQLREQYAEAQPEEILRLAKSHGFDFSDEIQGRFLNRWAGVYFCPFANDIGELCPKMVPPGFKTLLEYSQTTCSKDDEVERYDFRAGGYYAGLNRV</sequence>
<feature type="domain" description="Nif11" evidence="1">
    <location>
        <begin position="1"/>
        <end position="45"/>
    </location>
</feature>
<organism evidence="2 3">
    <name type="scientific">SAR324 cluster bacterium</name>
    <dbReference type="NCBI Taxonomy" id="2024889"/>
    <lineage>
        <taxon>Bacteria</taxon>
        <taxon>Deltaproteobacteria</taxon>
        <taxon>SAR324 cluster</taxon>
    </lineage>
</organism>
<accession>A0A2D6YNM3</accession>